<dbReference type="STRING" id="1539051.AL01_07415"/>
<feature type="signal peptide" evidence="2">
    <location>
        <begin position="1"/>
        <end position="24"/>
    </location>
</feature>
<proteinExistence type="inferred from homology"/>
<accession>A0A1S8GNV0</accession>
<dbReference type="GO" id="GO:0019867">
    <property type="term" value="C:outer membrane"/>
    <property type="evidence" value="ECO:0007669"/>
    <property type="project" value="InterPro"/>
</dbReference>
<dbReference type="EMBL" id="JATM01000004">
    <property type="protein sequence ID" value="OOL17791.1"/>
    <property type="molecule type" value="Genomic_DNA"/>
</dbReference>
<dbReference type="RefSeq" id="WP_241502761.1">
    <property type="nucleotide sequence ID" value="NZ_JATM01000004.1"/>
</dbReference>
<dbReference type="SUPFAM" id="SSF56925">
    <property type="entry name" value="OMPA-like"/>
    <property type="match status" value="1"/>
</dbReference>
<protein>
    <submittedName>
        <fullName evidence="3">Membrane protein</fullName>
    </submittedName>
</protein>
<dbReference type="InterPro" id="IPR011250">
    <property type="entry name" value="OMP/PagP_B-barrel"/>
</dbReference>
<gene>
    <name evidence="3" type="ORF">AL01_07415</name>
</gene>
<name>A0A1S8GNV0_9PROT</name>
<dbReference type="Pfam" id="PF03922">
    <property type="entry name" value="OmpW"/>
    <property type="match status" value="1"/>
</dbReference>
<evidence type="ECO:0000256" key="2">
    <source>
        <dbReference type="SAM" id="SignalP"/>
    </source>
</evidence>
<comment type="similarity">
    <text evidence="1">Belongs to the OmpW/AlkL family.</text>
</comment>
<dbReference type="PANTHER" id="PTHR36920:SF1">
    <property type="entry name" value="OUTER MEMBRANE PROTEIN W"/>
    <property type="match status" value="1"/>
</dbReference>
<feature type="chain" id="PRO_5012300710" evidence="2">
    <location>
        <begin position="25"/>
        <end position="288"/>
    </location>
</feature>
<dbReference type="InterPro" id="IPR005618">
    <property type="entry name" value="OMPW"/>
</dbReference>
<keyword evidence="2" id="KW-0732">Signal</keyword>
<evidence type="ECO:0000313" key="3">
    <source>
        <dbReference type="EMBL" id="OOL17791.1"/>
    </source>
</evidence>
<evidence type="ECO:0000256" key="1">
    <source>
        <dbReference type="ARBA" id="ARBA00009330"/>
    </source>
</evidence>
<reference evidence="3 4" key="1">
    <citation type="journal article" date="2016" name="PLoS ONE">
        <title>Whole-Genome Sequence Analysis of Bombella intestini LMG 28161T, a Novel Acetic Acid Bacterium Isolated from the Crop of a Red-Tailed Bumble Bee, Bombus lapidarius.</title>
        <authorList>
            <person name="Li L."/>
            <person name="Illeghems K."/>
            <person name="Van Kerrebroeck S."/>
            <person name="Borremans W."/>
            <person name="Cleenwerck I."/>
            <person name="Smagghe G."/>
            <person name="De Vuyst L."/>
            <person name="Vandamme P."/>
        </authorList>
    </citation>
    <scope>NUCLEOTIDE SEQUENCE [LARGE SCALE GENOMIC DNA]</scope>
    <source>
        <strain evidence="3 4">R-52487</strain>
    </source>
</reference>
<dbReference type="GO" id="GO:0055085">
    <property type="term" value="P:transmembrane transport"/>
    <property type="evidence" value="ECO:0007669"/>
    <property type="project" value="TreeGrafter"/>
</dbReference>
<dbReference type="Proteomes" id="UP000200980">
    <property type="component" value="Unassembled WGS sequence"/>
</dbReference>
<keyword evidence="4" id="KW-1185">Reference proteome</keyword>
<evidence type="ECO:0000313" key="4">
    <source>
        <dbReference type="Proteomes" id="UP000200980"/>
    </source>
</evidence>
<comment type="caution">
    <text evidence="3">The sequence shown here is derived from an EMBL/GenBank/DDBJ whole genome shotgun (WGS) entry which is preliminary data.</text>
</comment>
<dbReference type="Gene3D" id="2.40.160.20">
    <property type="match status" value="1"/>
</dbReference>
<organism evidence="3 4">
    <name type="scientific">Bombella intestini</name>
    <dbReference type="NCBI Taxonomy" id="1539051"/>
    <lineage>
        <taxon>Bacteria</taxon>
        <taxon>Pseudomonadati</taxon>
        <taxon>Pseudomonadota</taxon>
        <taxon>Alphaproteobacteria</taxon>
        <taxon>Acetobacterales</taxon>
        <taxon>Acetobacteraceae</taxon>
        <taxon>Bombella</taxon>
    </lineage>
</organism>
<dbReference type="AlphaFoldDB" id="A0A1S8GNV0"/>
<sequence>MSRTFTRMATAALFALGSVSFAVAQTTTPGAHNSVSTSSTMQAAPDASVHLHAPDDHHCGIFQTCANTKIGLGKGDFVVRLSALGVITNNTGSRVRLNATSPAAQLAGGSTFRHNVSVTNQVMPELTLEYFLTDHLSLDLIASSTRHEAAAHVGKLGKLDAGSFWILPPTLTAAYHFRPHKRFNPYAGLGITVAIFHNMHSATNLGGAYNGAVFDAMHMKTNVGPSFNLGFDYQLVGNWFFNFDIKQILLFNQSIHLNSRGNPITGGRVRVHDDVHPTVVGAGIEYRF</sequence>
<dbReference type="PANTHER" id="PTHR36920">
    <property type="match status" value="1"/>
</dbReference>